<name>A0A561ST79_9PSEU</name>
<dbReference type="OrthoDB" id="37081at2"/>
<dbReference type="GO" id="GO:0000976">
    <property type="term" value="F:transcription cis-regulatory region binding"/>
    <property type="evidence" value="ECO:0007669"/>
    <property type="project" value="TreeGrafter"/>
</dbReference>
<dbReference type="Gene3D" id="1.10.10.10">
    <property type="entry name" value="Winged helix-like DNA-binding domain superfamily/Winged helix DNA-binding domain"/>
    <property type="match status" value="1"/>
</dbReference>
<dbReference type="CDD" id="cd06267">
    <property type="entry name" value="PBP1_LacI_sugar_binding-like"/>
    <property type="match status" value="1"/>
</dbReference>
<keyword evidence="3" id="KW-0804">Transcription</keyword>
<dbReference type="PROSITE" id="PS51000">
    <property type="entry name" value="HTH_DEOR_2"/>
    <property type="match status" value="1"/>
</dbReference>
<evidence type="ECO:0000313" key="6">
    <source>
        <dbReference type="Proteomes" id="UP000321261"/>
    </source>
</evidence>
<sequence length="358" mass="38457">MSKPSARQERILAVLRSRGSARVAELAREFDVSPITLRRDVEALARDEQVVRSHGVVRLPSARRTDRSLRPVADVVVLMAPLHNTYLGQIITGAREAAEQQGLRWELLGVEEKEPTRSAIRRACAVPGALGALIIPRWRSAAAVAAEDTVPADDGTPLAPAVLLERFPPVGSVLAELDAVRTDHTRGVLLALRHLRERGHTRILLAARDDSPTARTIRAAFLRLIPELGLPLLAEPLLSAPGAAPDPATPMPYLPAAIRETGATALLAHSDVDALNLVTQLHAAGIRVPDDLSVVAYDDMIANLGGPELTVVAPPKRQVGREALALLLDRVERGGPVRHVELLPALVDRGSVRTIASF</sequence>
<gene>
    <name evidence="5" type="ORF">FHX44_113961</name>
</gene>
<protein>
    <submittedName>
        <fullName evidence="5">DNA-binding LacI/PurR family transcriptional regulator</fullName>
    </submittedName>
</protein>
<dbReference type="InterPro" id="IPR036388">
    <property type="entry name" value="WH-like_DNA-bd_sf"/>
</dbReference>
<accession>A0A561ST79</accession>
<feature type="domain" description="HTH deoR-type" evidence="4">
    <location>
        <begin position="4"/>
        <end position="59"/>
    </location>
</feature>
<evidence type="ECO:0000313" key="5">
    <source>
        <dbReference type="EMBL" id="TWF78042.1"/>
    </source>
</evidence>
<comment type="caution">
    <text evidence="5">The sequence shown here is derived from an EMBL/GenBank/DDBJ whole genome shotgun (WGS) entry which is preliminary data.</text>
</comment>
<evidence type="ECO:0000256" key="3">
    <source>
        <dbReference type="ARBA" id="ARBA00023163"/>
    </source>
</evidence>
<dbReference type="Gene3D" id="3.40.50.2300">
    <property type="match status" value="2"/>
</dbReference>
<dbReference type="RefSeq" id="WP_147257118.1">
    <property type="nucleotide sequence ID" value="NZ_VIWU01000001.1"/>
</dbReference>
<dbReference type="Pfam" id="PF08220">
    <property type="entry name" value="HTH_DeoR"/>
    <property type="match status" value="1"/>
</dbReference>
<dbReference type="SUPFAM" id="SSF46785">
    <property type="entry name" value="Winged helix' DNA-binding domain"/>
    <property type="match status" value="1"/>
</dbReference>
<keyword evidence="1" id="KW-0805">Transcription regulation</keyword>
<dbReference type="PANTHER" id="PTHR30146">
    <property type="entry name" value="LACI-RELATED TRANSCRIPTIONAL REPRESSOR"/>
    <property type="match status" value="1"/>
</dbReference>
<dbReference type="SMART" id="SM00420">
    <property type="entry name" value="HTH_DEOR"/>
    <property type="match status" value="1"/>
</dbReference>
<dbReference type="InterPro" id="IPR018356">
    <property type="entry name" value="Tscrpt_reg_HTH_DeoR_CS"/>
</dbReference>
<proteinExistence type="predicted"/>
<dbReference type="InterPro" id="IPR046335">
    <property type="entry name" value="LacI/GalR-like_sensor"/>
</dbReference>
<dbReference type="SUPFAM" id="SSF53822">
    <property type="entry name" value="Periplasmic binding protein-like I"/>
    <property type="match status" value="1"/>
</dbReference>
<dbReference type="InterPro" id="IPR036390">
    <property type="entry name" value="WH_DNA-bd_sf"/>
</dbReference>
<dbReference type="Proteomes" id="UP000321261">
    <property type="component" value="Unassembled WGS sequence"/>
</dbReference>
<dbReference type="AlphaFoldDB" id="A0A561ST79"/>
<dbReference type="GO" id="GO:0003700">
    <property type="term" value="F:DNA-binding transcription factor activity"/>
    <property type="evidence" value="ECO:0007669"/>
    <property type="project" value="InterPro"/>
</dbReference>
<reference evidence="5 6" key="1">
    <citation type="submission" date="2019-06" db="EMBL/GenBank/DDBJ databases">
        <title>Sequencing the genomes of 1000 actinobacteria strains.</title>
        <authorList>
            <person name="Klenk H.-P."/>
        </authorList>
    </citation>
    <scope>NUCLEOTIDE SEQUENCE [LARGE SCALE GENOMIC DNA]</scope>
    <source>
        <strain evidence="5 6">DSM 45671</strain>
    </source>
</reference>
<organism evidence="5 6">
    <name type="scientific">Pseudonocardia hierapolitana</name>
    <dbReference type="NCBI Taxonomy" id="1128676"/>
    <lineage>
        <taxon>Bacteria</taxon>
        <taxon>Bacillati</taxon>
        <taxon>Actinomycetota</taxon>
        <taxon>Actinomycetes</taxon>
        <taxon>Pseudonocardiales</taxon>
        <taxon>Pseudonocardiaceae</taxon>
        <taxon>Pseudonocardia</taxon>
    </lineage>
</organism>
<keyword evidence="6" id="KW-1185">Reference proteome</keyword>
<dbReference type="PRINTS" id="PR00037">
    <property type="entry name" value="HTHLACR"/>
</dbReference>
<dbReference type="Pfam" id="PF13377">
    <property type="entry name" value="Peripla_BP_3"/>
    <property type="match status" value="1"/>
</dbReference>
<dbReference type="InterPro" id="IPR028082">
    <property type="entry name" value="Peripla_BP_I"/>
</dbReference>
<dbReference type="PROSITE" id="PS00894">
    <property type="entry name" value="HTH_DEOR_1"/>
    <property type="match status" value="1"/>
</dbReference>
<evidence type="ECO:0000256" key="1">
    <source>
        <dbReference type="ARBA" id="ARBA00023015"/>
    </source>
</evidence>
<keyword evidence="2 5" id="KW-0238">DNA-binding</keyword>
<dbReference type="EMBL" id="VIWU01000001">
    <property type="protein sequence ID" value="TWF78042.1"/>
    <property type="molecule type" value="Genomic_DNA"/>
</dbReference>
<dbReference type="PANTHER" id="PTHR30146:SF155">
    <property type="entry name" value="ALANINE RACEMASE"/>
    <property type="match status" value="1"/>
</dbReference>
<evidence type="ECO:0000259" key="4">
    <source>
        <dbReference type="PROSITE" id="PS51000"/>
    </source>
</evidence>
<dbReference type="InterPro" id="IPR001034">
    <property type="entry name" value="DeoR_HTH"/>
</dbReference>
<evidence type="ECO:0000256" key="2">
    <source>
        <dbReference type="ARBA" id="ARBA00023125"/>
    </source>
</evidence>